<dbReference type="SUPFAM" id="SSF81891">
    <property type="entry name" value="Poly A polymerase C-terminal region-like"/>
    <property type="match status" value="1"/>
</dbReference>
<dbReference type="GO" id="GO:0016779">
    <property type="term" value="F:nucleotidyltransferase activity"/>
    <property type="evidence" value="ECO:0007669"/>
    <property type="project" value="UniProtKB-KW"/>
</dbReference>
<accession>A0A8D9FQ75</accession>
<dbReference type="GO" id="GO:0046872">
    <property type="term" value="F:metal ion binding"/>
    <property type="evidence" value="ECO:0007669"/>
    <property type="project" value="UniProtKB-KW"/>
</dbReference>
<dbReference type="PANTHER" id="PTHR46173">
    <property type="entry name" value="CCA TRNA NUCLEOTIDYLTRANSFERASE 1, MITOCHONDRIAL"/>
    <property type="match status" value="1"/>
</dbReference>
<sequence>MKFIKKRDQFVSESNDSDIDVPKVIWDIHSIFNEFGHKLYLVGGTVRDFLTAEDPKDFDIVSNATPDEIVKMLIDKFGVRKQKRDDYILNNRWRINQQGKSFGVVVVYVPGEVEGIDIASFNTRHNGEIVMGVSLEDDADRRDITFNALYYDLDSKEIIDLVGGVEDLKNKRLNMVGDPNKRIQEDPLRIQRLFRFGPRYQAEMNQETKDAINNNKHLYREPTDERPNGVSQERIIDEFMKSFKTLNFQDYIDYIDEFEMWNILFPGISFEKAPKFVDTKDIVLCLAQLFINEPNNIFNSVMVREWKLSDNVTKRVKLLVDLSKASTVKEFMNLKSAQLRFDVSNEFIQKWIDIIGSNDPLFSNFLKYDPTQVSSIDIMDELGIEHTEDGKLINQRKDGPILGRELAKRKTELFKSL</sequence>
<organism evidence="8">
    <name type="scientific">uncultured marine phage</name>
    <dbReference type="NCBI Taxonomy" id="707152"/>
    <lineage>
        <taxon>Viruses</taxon>
        <taxon>environmental samples</taxon>
    </lineage>
</organism>
<evidence type="ECO:0000256" key="4">
    <source>
        <dbReference type="ARBA" id="ARBA00022695"/>
    </source>
</evidence>
<dbReference type="GO" id="GO:0008033">
    <property type="term" value="P:tRNA processing"/>
    <property type="evidence" value="ECO:0007669"/>
    <property type="project" value="UniProtKB-KW"/>
</dbReference>
<dbReference type="Gene3D" id="3.30.460.10">
    <property type="entry name" value="Beta Polymerase, domain 2"/>
    <property type="match status" value="1"/>
</dbReference>
<keyword evidence="6" id="KW-0460">Magnesium</keyword>
<evidence type="ECO:0000313" key="8">
    <source>
        <dbReference type="EMBL" id="CAG7580446.1"/>
    </source>
</evidence>
<evidence type="ECO:0000256" key="3">
    <source>
        <dbReference type="ARBA" id="ARBA00022694"/>
    </source>
</evidence>
<feature type="domain" description="Poly A polymerase head" evidence="7">
    <location>
        <begin position="39"/>
        <end position="173"/>
    </location>
</feature>
<dbReference type="InterPro" id="IPR050264">
    <property type="entry name" value="Bact_CCA-adding_enz_type3_sf"/>
</dbReference>
<evidence type="ECO:0000256" key="5">
    <source>
        <dbReference type="ARBA" id="ARBA00022723"/>
    </source>
</evidence>
<dbReference type="Pfam" id="PF01743">
    <property type="entry name" value="PolyA_pol"/>
    <property type="match status" value="1"/>
</dbReference>
<evidence type="ECO:0000259" key="7">
    <source>
        <dbReference type="Pfam" id="PF01743"/>
    </source>
</evidence>
<keyword evidence="5" id="KW-0479">Metal-binding</keyword>
<dbReference type="PANTHER" id="PTHR46173:SF1">
    <property type="entry name" value="CCA TRNA NUCLEOTIDYLTRANSFERASE 1, MITOCHONDRIAL"/>
    <property type="match status" value="1"/>
</dbReference>
<dbReference type="SUPFAM" id="SSF81301">
    <property type="entry name" value="Nucleotidyltransferase"/>
    <property type="match status" value="1"/>
</dbReference>
<dbReference type="InterPro" id="IPR002646">
    <property type="entry name" value="PolA_pol_head_dom"/>
</dbReference>
<comment type="cofactor">
    <cofactor evidence="1">
        <name>Mg(2+)</name>
        <dbReference type="ChEBI" id="CHEBI:18420"/>
    </cofactor>
</comment>
<dbReference type="EMBL" id="OU342829">
    <property type="protein sequence ID" value="CAG7580446.1"/>
    <property type="molecule type" value="Genomic_DNA"/>
</dbReference>
<dbReference type="InterPro" id="IPR043519">
    <property type="entry name" value="NT_sf"/>
</dbReference>
<keyword evidence="4" id="KW-0548">Nucleotidyltransferase</keyword>
<evidence type="ECO:0000256" key="1">
    <source>
        <dbReference type="ARBA" id="ARBA00001946"/>
    </source>
</evidence>
<evidence type="ECO:0000256" key="6">
    <source>
        <dbReference type="ARBA" id="ARBA00022842"/>
    </source>
</evidence>
<dbReference type="Gene3D" id="1.10.3090.10">
    <property type="entry name" value="cca-adding enzyme, domain 2"/>
    <property type="match status" value="1"/>
</dbReference>
<name>A0A8D9FQ75_9VIRU</name>
<evidence type="ECO:0000256" key="2">
    <source>
        <dbReference type="ARBA" id="ARBA00022679"/>
    </source>
</evidence>
<keyword evidence="2" id="KW-0808">Transferase</keyword>
<reference evidence="8" key="1">
    <citation type="submission" date="2021-06" db="EMBL/GenBank/DDBJ databases">
        <authorList>
            <person name="Gannon L."/>
            <person name="Redgwell R T."/>
            <person name="Michniewski S."/>
            <person name="Harrison D C."/>
            <person name="Millard A."/>
        </authorList>
    </citation>
    <scope>NUCLEOTIDE SEQUENCE</scope>
</reference>
<protein>
    <submittedName>
        <fullName evidence="8">Gp28</fullName>
    </submittedName>
</protein>
<gene>
    <name evidence="8" type="primary">28</name>
    <name evidence="8" type="ORF">SLAVMIC_00419</name>
</gene>
<dbReference type="GO" id="GO:0000049">
    <property type="term" value="F:tRNA binding"/>
    <property type="evidence" value="ECO:0007669"/>
    <property type="project" value="TreeGrafter"/>
</dbReference>
<keyword evidence="3" id="KW-0819">tRNA processing</keyword>
<proteinExistence type="predicted"/>